<feature type="region of interest" description="Disordered" evidence="2">
    <location>
        <begin position="1043"/>
        <end position="1067"/>
    </location>
</feature>
<dbReference type="Gene3D" id="1.10.10.60">
    <property type="entry name" value="Homeodomain-like"/>
    <property type="match status" value="1"/>
</dbReference>
<feature type="region of interest" description="Disordered" evidence="2">
    <location>
        <begin position="1186"/>
        <end position="1207"/>
    </location>
</feature>
<sequence length="1207" mass="118288">MLGSLAAKESSPVQPTNSADWDVDTGEDEVTEEDSEDPESGSNRRGNGHGATRRRSRRPPWSREEEAVLCRLHAQWGCSWSRIAKELPGRTSSEVKNICKKLKARSLLRAYARALSSRGDRSDDAAARMEAFRIAVRMTNDAGRDSDGGGPEDAPDGLPALALAGTGGSGGGLGPGGLGAGELQGVGAGGTGLEAGPLGGGAGPLALALPGLSGGAGGGRGALSGLGLAGGSGGPLDAGLAARLAGAGLLSGNGPCRTGSSGDPCNNGPNPTTHPSSPDRSNPHADNAAAAAAVAQLNELHDGIYSSRASGGNGNGTITAAARGGGADKNGGAPQLPPADRLVAALMQGTGLEGAGGQGEGGSAGVKLEGGLNGASVDGAVGGAGPDDGWAPNGRAGGSAPAGGSGGNGQMPEDVVEELQQLRGLPPQVLQQLLAKGVSPAALQVMLLQTRLEHGGGPLEPGPGPGPRQALEGSASDSQRGLEQQQAQQQSWDGARATPPPPQRQLKLEEREAHSRHDEAQRAADCAEPRVRVKAEAEDLGGRAGIDDAARRQPSDNNDSRADSGARTSHQQTSTRGQEGLRAQGRAAKTQLQASQSHRAGPQQDEAPDNGRRGAGASKAPQQPQPLQLLPTLAAGSIEAAVRSNGALAAAVEGEASGNSNGNGAAAGSLPARRESDDERLDGSRGARPGLLQVSLRPHQGDQPSPMADGDARGDGGAALRALAAGSIAGGGGGHPLQALAAAMAANGGAVGAGGLGGVLAGIAAARDGGGGLSRLEQLAALINGGGGGGPGGGGGEQQLGLPGGQNFAMLNGGGGGGGGMLGALLAEAQRGRAAAAAAAGLGPLGTEAEEGALMELIRVSLAEAEAAEAARARAANRALEAAARLMQARQARARAGAQLPPESMIANALASARARMAGSAGPPGGDELLSRLALLQSLQAGGGGPAAAELAAMLGAARGGGNGSDNGSGNGGGGSKRHAQSDDEREQLPPRKRQQAYLDSDNGPALGGGRGGGGGGGPLLPLHHLQLANMAGACGLGPGPGGQWGGAVLDSQPQQQQPQQQQQQQQLLADMRGLLSGLNGGGGGPGGRAREQDMLDMLRHRAAAAMAGAGMGGGGGGGLGHLRGPAGARGMLQVDDDGPGAAMAAMAAEAVMRRQGTGLLESQDSMGEMAQTLLGFSQMAAQTLGGSEPAVGGGGAGSSGRKGQRW</sequence>
<feature type="region of interest" description="Disordered" evidence="2">
    <location>
        <begin position="378"/>
        <end position="412"/>
    </location>
</feature>
<feature type="compositionally biased region" description="Basic and acidic residues" evidence="2">
    <location>
        <begin position="672"/>
        <end position="685"/>
    </location>
</feature>
<feature type="region of interest" description="Disordered" evidence="2">
    <location>
        <begin position="453"/>
        <end position="626"/>
    </location>
</feature>
<dbReference type="PANTHER" id="PTHR45614:SF150">
    <property type="entry name" value="MYB-LIKE DNA-BINDING DOMAIN CONTAINING PROTEIN, EXPRESSED"/>
    <property type="match status" value="1"/>
</dbReference>
<evidence type="ECO:0000259" key="4">
    <source>
        <dbReference type="PROSITE" id="PS51294"/>
    </source>
</evidence>
<feature type="compositionally biased region" description="Low complexity" evidence="2">
    <location>
        <begin position="1053"/>
        <end position="1067"/>
    </location>
</feature>
<evidence type="ECO:0000256" key="2">
    <source>
        <dbReference type="SAM" id="MobiDB-lite"/>
    </source>
</evidence>
<evidence type="ECO:0000256" key="1">
    <source>
        <dbReference type="SAM" id="Coils"/>
    </source>
</evidence>
<feature type="region of interest" description="Disordered" evidence="2">
    <location>
        <begin position="654"/>
        <end position="715"/>
    </location>
</feature>
<dbReference type="PANTHER" id="PTHR45614">
    <property type="entry name" value="MYB PROTEIN-RELATED"/>
    <property type="match status" value="1"/>
</dbReference>
<dbReference type="KEGG" id="cre:CHLRE_02g113450v5"/>
<organism evidence="5 6">
    <name type="scientific">Chlamydomonas reinhardtii</name>
    <name type="common">Chlamydomonas smithii</name>
    <dbReference type="NCBI Taxonomy" id="3055"/>
    <lineage>
        <taxon>Eukaryota</taxon>
        <taxon>Viridiplantae</taxon>
        <taxon>Chlorophyta</taxon>
        <taxon>core chlorophytes</taxon>
        <taxon>Chlorophyceae</taxon>
        <taxon>CS clade</taxon>
        <taxon>Chlamydomonadales</taxon>
        <taxon>Chlamydomonadaceae</taxon>
        <taxon>Chlamydomonas</taxon>
    </lineage>
</organism>
<feature type="compositionally biased region" description="Basic residues" evidence="2">
    <location>
        <begin position="51"/>
        <end position="60"/>
    </location>
</feature>
<dbReference type="ExpressionAtlas" id="A0A2K3E330">
    <property type="expression patterns" value="baseline and differential"/>
</dbReference>
<dbReference type="GO" id="GO:0006355">
    <property type="term" value="P:regulation of DNA-templated transcription"/>
    <property type="evidence" value="ECO:0000318"/>
    <property type="project" value="GO_Central"/>
</dbReference>
<feature type="compositionally biased region" description="Basic and acidic residues" evidence="2">
    <location>
        <begin position="980"/>
        <end position="990"/>
    </location>
</feature>
<dbReference type="SUPFAM" id="SSF46689">
    <property type="entry name" value="Homeodomain-like"/>
    <property type="match status" value="1"/>
</dbReference>
<dbReference type="PROSITE" id="PS51294">
    <property type="entry name" value="HTH_MYB"/>
    <property type="match status" value="1"/>
</dbReference>
<feature type="region of interest" description="Disordered" evidence="2">
    <location>
        <begin position="259"/>
        <end position="289"/>
    </location>
</feature>
<feature type="compositionally biased region" description="Gly residues" evidence="2">
    <location>
        <begin position="1192"/>
        <end position="1201"/>
    </location>
</feature>
<dbReference type="InterPro" id="IPR001005">
    <property type="entry name" value="SANT/Myb"/>
</dbReference>
<accession>A0A2K3E330</accession>
<dbReference type="GeneID" id="5725450"/>
<dbReference type="Pfam" id="PF00249">
    <property type="entry name" value="Myb_DNA-binding"/>
    <property type="match status" value="1"/>
</dbReference>
<feature type="coiled-coil region" evidence="1">
    <location>
        <begin position="863"/>
        <end position="890"/>
    </location>
</feature>
<dbReference type="CDD" id="cd00167">
    <property type="entry name" value="SANT"/>
    <property type="match status" value="1"/>
</dbReference>
<dbReference type="Gramene" id="PNW87210">
    <property type="protein sequence ID" value="PNW87210"/>
    <property type="gene ID" value="CHLRE_02g113450v5"/>
</dbReference>
<feature type="region of interest" description="Disordered" evidence="2">
    <location>
        <begin position="142"/>
        <end position="166"/>
    </location>
</feature>
<proteinExistence type="predicted"/>
<dbReference type="PROSITE" id="PS50090">
    <property type="entry name" value="MYB_LIKE"/>
    <property type="match status" value="1"/>
</dbReference>
<feature type="compositionally biased region" description="Gly residues" evidence="2">
    <location>
        <begin position="962"/>
        <end position="975"/>
    </location>
</feature>
<feature type="region of interest" description="Disordered" evidence="2">
    <location>
        <begin position="962"/>
        <end position="1018"/>
    </location>
</feature>
<dbReference type="InterPro" id="IPR009057">
    <property type="entry name" value="Homeodomain-like_sf"/>
</dbReference>
<evidence type="ECO:0000313" key="5">
    <source>
        <dbReference type="EMBL" id="PNW87210.1"/>
    </source>
</evidence>
<evidence type="ECO:0000313" key="6">
    <source>
        <dbReference type="Proteomes" id="UP000006906"/>
    </source>
</evidence>
<dbReference type="InParanoid" id="A0A2K3E330"/>
<dbReference type="Proteomes" id="UP000006906">
    <property type="component" value="Chromosome 2"/>
</dbReference>
<feature type="domain" description="Myb-like" evidence="3">
    <location>
        <begin position="53"/>
        <end position="97"/>
    </location>
</feature>
<dbReference type="InterPro" id="IPR050560">
    <property type="entry name" value="MYB_TF"/>
</dbReference>
<dbReference type="OrthoDB" id="553077at2759"/>
<feature type="compositionally biased region" description="Basic and acidic residues" evidence="2">
    <location>
        <begin position="506"/>
        <end position="564"/>
    </location>
</feature>
<protein>
    <submittedName>
        <fullName evidence="5">Uncharacterized protein</fullName>
    </submittedName>
</protein>
<evidence type="ECO:0000259" key="3">
    <source>
        <dbReference type="PROSITE" id="PS50090"/>
    </source>
</evidence>
<dbReference type="GO" id="GO:0000981">
    <property type="term" value="F:DNA-binding transcription factor activity, RNA polymerase II-specific"/>
    <property type="evidence" value="ECO:0000318"/>
    <property type="project" value="GO_Central"/>
</dbReference>
<gene>
    <name evidence="5" type="ORF">CHLRE_02g113450v5</name>
</gene>
<dbReference type="AlphaFoldDB" id="A0A2K3E330"/>
<feature type="compositionally biased region" description="Low complexity" evidence="2">
    <location>
        <begin position="656"/>
        <end position="669"/>
    </location>
</feature>
<dbReference type="GO" id="GO:0005634">
    <property type="term" value="C:nucleus"/>
    <property type="evidence" value="ECO:0000318"/>
    <property type="project" value="GO_Central"/>
</dbReference>
<dbReference type="EMBL" id="CM008963">
    <property type="protein sequence ID" value="PNW87210.1"/>
    <property type="molecule type" value="Genomic_DNA"/>
</dbReference>
<feature type="region of interest" description="Disordered" evidence="2">
    <location>
        <begin position="1"/>
        <end position="63"/>
    </location>
</feature>
<reference evidence="5 6" key="1">
    <citation type="journal article" date="2007" name="Science">
        <title>The Chlamydomonas genome reveals the evolution of key animal and plant functions.</title>
        <authorList>
            <person name="Merchant S.S."/>
            <person name="Prochnik S.E."/>
            <person name="Vallon O."/>
            <person name="Harris E.H."/>
            <person name="Karpowicz S.J."/>
            <person name="Witman G.B."/>
            <person name="Terry A."/>
            <person name="Salamov A."/>
            <person name="Fritz-Laylin L.K."/>
            <person name="Marechal-Drouard L."/>
            <person name="Marshall W.F."/>
            <person name="Qu L.H."/>
            <person name="Nelson D.R."/>
            <person name="Sanderfoot A.A."/>
            <person name="Spalding M.H."/>
            <person name="Kapitonov V.V."/>
            <person name="Ren Q."/>
            <person name="Ferris P."/>
            <person name="Lindquist E."/>
            <person name="Shapiro H."/>
            <person name="Lucas S.M."/>
            <person name="Grimwood J."/>
            <person name="Schmutz J."/>
            <person name="Cardol P."/>
            <person name="Cerutti H."/>
            <person name="Chanfreau G."/>
            <person name="Chen C.L."/>
            <person name="Cognat V."/>
            <person name="Croft M.T."/>
            <person name="Dent R."/>
            <person name="Dutcher S."/>
            <person name="Fernandez E."/>
            <person name="Fukuzawa H."/>
            <person name="Gonzalez-Ballester D."/>
            <person name="Gonzalez-Halphen D."/>
            <person name="Hallmann A."/>
            <person name="Hanikenne M."/>
            <person name="Hippler M."/>
            <person name="Inwood W."/>
            <person name="Jabbari K."/>
            <person name="Kalanon M."/>
            <person name="Kuras R."/>
            <person name="Lefebvre P.A."/>
            <person name="Lemaire S.D."/>
            <person name="Lobanov A.V."/>
            <person name="Lohr M."/>
            <person name="Manuell A."/>
            <person name="Meier I."/>
            <person name="Mets L."/>
            <person name="Mittag M."/>
            <person name="Mittelmeier T."/>
            <person name="Moroney J.V."/>
            <person name="Moseley J."/>
            <person name="Napoli C."/>
            <person name="Nedelcu A.M."/>
            <person name="Niyogi K."/>
            <person name="Novoselov S.V."/>
            <person name="Paulsen I.T."/>
            <person name="Pazour G."/>
            <person name="Purton S."/>
            <person name="Ral J.P."/>
            <person name="Riano-Pachon D.M."/>
            <person name="Riekhof W."/>
            <person name="Rymarquis L."/>
            <person name="Schroda M."/>
            <person name="Stern D."/>
            <person name="Umen J."/>
            <person name="Willows R."/>
            <person name="Wilson N."/>
            <person name="Zimmer S.L."/>
            <person name="Allmer J."/>
            <person name="Balk J."/>
            <person name="Bisova K."/>
            <person name="Chen C.J."/>
            <person name="Elias M."/>
            <person name="Gendler K."/>
            <person name="Hauser C."/>
            <person name="Lamb M.R."/>
            <person name="Ledford H."/>
            <person name="Long J.C."/>
            <person name="Minagawa J."/>
            <person name="Page M.D."/>
            <person name="Pan J."/>
            <person name="Pootakham W."/>
            <person name="Roje S."/>
            <person name="Rose A."/>
            <person name="Stahlberg E."/>
            <person name="Terauchi A.M."/>
            <person name="Yang P."/>
            <person name="Ball S."/>
            <person name="Bowler C."/>
            <person name="Dieckmann C.L."/>
            <person name="Gladyshev V.N."/>
            <person name="Green P."/>
            <person name="Jorgensen R."/>
            <person name="Mayfield S."/>
            <person name="Mueller-Roeber B."/>
            <person name="Rajamani S."/>
            <person name="Sayre R.T."/>
            <person name="Brokstein P."/>
            <person name="Dubchak I."/>
            <person name="Goodstein D."/>
            <person name="Hornick L."/>
            <person name="Huang Y.W."/>
            <person name="Jhaveri J."/>
            <person name="Luo Y."/>
            <person name="Martinez D."/>
            <person name="Ngau W.C."/>
            <person name="Otillar B."/>
            <person name="Poliakov A."/>
            <person name="Porter A."/>
            <person name="Szajkowski L."/>
            <person name="Werner G."/>
            <person name="Zhou K."/>
            <person name="Grigoriev I.V."/>
            <person name="Rokhsar D.S."/>
            <person name="Grossman A.R."/>
        </authorList>
    </citation>
    <scope>NUCLEOTIDE SEQUENCE [LARGE SCALE GENOMIC DNA]</scope>
    <source>
        <strain evidence="6">CC-503</strain>
    </source>
</reference>
<feature type="compositionally biased region" description="Gly residues" evidence="2">
    <location>
        <begin position="1006"/>
        <end position="1018"/>
    </location>
</feature>
<keyword evidence="1" id="KW-0175">Coiled coil</keyword>
<dbReference type="RefSeq" id="XP_042927554.1">
    <property type="nucleotide sequence ID" value="XM_043059920.1"/>
</dbReference>
<feature type="compositionally biased region" description="Polar residues" evidence="2">
    <location>
        <begin position="259"/>
        <end position="280"/>
    </location>
</feature>
<feature type="domain" description="HTH myb-type" evidence="4">
    <location>
        <begin position="53"/>
        <end position="107"/>
    </location>
</feature>
<dbReference type="SMART" id="SM00717">
    <property type="entry name" value="SANT"/>
    <property type="match status" value="1"/>
</dbReference>
<feature type="compositionally biased region" description="Gly residues" evidence="2">
    <location>
        <begin position="395"/>
        <end position="409"/>
    </location>
</feature>
<keyword evidence="6" id="KW-1185">Reference proteome</keyword>
<feature type="compositionally biased region" description="Polar residues" evidence="2">
    <location>
        <begin position="566"/>
        <end position="577"/>
    </location>
</feature>
<feature type="compositionally biased region" description="Acidic residues" evidence="2">
    <location>
        <begin position="21"/>
        <end position="39"/>
    </location>
</feature>
<name>A0A2K3E330_CHLRE</name>
<dbReference type="InterPro" id="IPR017930">
    <property type="entry name" value="Myb_dom"/>
</dbReference>
<dbReference type="GO" id="GO:0000978">
    <property type="term" value="F:RNA polymerase II cis-regulatory region sequence-specific DNA binding"/>
    <property type="evidence" value="ECO:0000318"/>
    <property type="project" value="GO_Central"/>
</dbReference>
<feature type="region of interest" description="Disordered" evidence="2">
    <location>
        <begin position="306"/>
        <end position="337"/>
    </location>
</feature>